<dbReference type="AlphaFoldDB" id="A0A6B0U4Z0"/>
<protein>
    <submittedName>
        <fullName evidence="1">Putative secreted protein</fullName>
    </submittedName>
</protein>
<evidence type="ECO:0000313" key="1">
    <source>
        <dbReference type="EMBL" id="MXU83286.1"/>
    </source>
</evidence>
<sequence length="74" mass="8469">MAYAYIVSRLKLAHHLLGLLLALNFGFLDRYHVEVVFQEQPSELALPSPCRQSSYVQGSYTQCDLELFHGLKKN</sequence>
<organism evidence="1">
    <name type="scientific">Ixodes ricinus</name>
    <name type="common">Common tick</name>
    <name type="synonym">Acarus ricinus</name>
    <dbReference type="NCBI Taxonomy" id="34613"/>
    <lineage>
        <taxon>Eukaryota</taxon>
        <taxon>Metazoa</taxon>
        <taxon>Ecdysozoa</taxon>
        <taxon>Arthropoda</taxon>
        <taxon>Chelicerata</taxon>
        <taxon>Arachnida</taxon>
        <taxon>Acari</taxon>
        <taxon>Parasitiformes</taxon>
        <taxon>Ixodida</taxon>
        <taxon>Ixodoidea</taxon>
        <taxon>Ixodidae</taxon>
        <taxon>Ixodinae</taxon>
        <taxon>Ixodes</taxon>
    </lineage>
</organism>
<dbReference type="EMBL" id="GIFC01001203">
    <property type="protein sequence ID" value="MXU83286.1"/>
    <property type="molecule type" value="Transcribed_RNA"/>
</dbReference>
<reference evidence="1" key="1">
    <citation type="submission" date="2019-12" db="EMBL/GenBank/DDBJ databases">
        <title>An insight into the sialome of adult female Ixodes ricinus ticks feeding for 6 days.</title>
        <authorList>
            <person name="Perner J."/>
            <person name="Ribeiro J.M.C."/>
        </authorList>
    </citation>
    <scope>NUCLEOTIDE SEQUENCE</scope>
    <source>
        <strain evidence="1">Semi-engorged</strain>
        <tissue evidence="1">Salivary glands</tissue>
    </source>
</reference>
<proteinExistence type="predicted"/>
<accession>A0A6B0U4Z0</accession>
<name>A0A6B0U4Z0_IXORI</name>